<sequence length="416" mass="46612">MSYGYTSHDTQRWLSEGIKSTTRTDFERDRGRVLHSAALRRLGAKTQVMGPESDDFIRTRLTHSLEVAQIGRSLAKNLGADQDVVETACLCHDLGHPPYGHNGEKALDELAQSFGGFEGNAQTLRILTRLEPKRFHPDGSPAGLNLTRAIVDATVKYPWTRFAGPAGQASPKFGAYDDDVPAFVWAHEDHGRLRSAEAQMMDLADDIAYSVHDLEDGIFSGYIPLSQLSLHNDKEIADVVDSTLAWYRSSVSADELAQAGHRVLQMVAWPAHYTGSQRDIAKLKDYTSDLIGRFVSAVTLATRQEHPQPLLRYSGDVVVPHDTALEILFVKGIAVHYVMAPREQEASYFEQRTLLFDLMDALVEDPVGRMEPMFVKLWKRAEDENARLRVIIDQIASLTDQSARVWHARYCGMLRH</sequence>
<proteinExistence type="inferred from homology"/>
<organism evidence="4 5">
    <name type="scientific">Arcanobacterium pinnipediorum</name>
    <dbReference type="NCBI Taxonomy" id="1503041"/>
    <lineage>
        <taxon>Bacteria</taxon>
        <taxon>Bacillati</taxon>
        <taxon>Actinomycetota</taxon>
        <taxon>Actinomycetes</taxon>
        <taxon>Actinomycetales</taxon>
        <taxon>Actinomycetaceae</taxon>
        <taxon>Arcanobacterium</taxon>
    </lineage>
</organism>
<protein>
    <recommendedName>
        <fullName evidence="2">Deoxyguanosinetriphosphate triphosphohydrolase-like protein</fullName>
    </recommendedName>
</protein>
<gene>
    <name evidence="4" type="ORF">NG665_03490</name>
</gene>
<dbReference type="CDD" id="cd00077">
    <property type="entry name" value="HDc"/>
    <property type="match status" value="1"/>
</dbReference>
<dbReference type="InterPro" id="IPR050135">
    <property type="entry name" value="dGTPase-like"/>
</dbReference>
<keyword evidence="5" id="KW-1185">Reference proteome</keyword>
<dbReference type="SUPFAM" id="SSF109604">
    <property type="entry name" value="HD-domain/PDEase-like"/>
    <property type="match status" value="1"/>
</dbReference>
<accession>A0ABY5AJV0</accession>
<dbReference type="EMBL" id="CP099547">
    <property type="protein sequence ID" value="USR80051.1"/>
    <property type="molecule type" value="Genomic_DNA"/>
</dbReference>
<dbReference type="PROSITE" id="PS51831">
    <property type="entry name" value="HD"/>
    <property type="match status" value="1"/>
</dbReference>
<dbReference type="HAMAP" id="MF_01212">
    <property type="entry name" value="dGTPase_type2"/>
    <property type="match status" value="1"/>
</dbReference>
<comment type="similarity">
    <text evidence="2">Belongs to the dGTPase family. Type 2 subfamily.</text>
</comment>
<dbReference type="Pfam" id="PF01966">
    <property type="entry name" value="HD"/>
    <property type="match status" value="1"/>
</dbReference>
<keyword evidence="1 2" id="KW-0378">Hydrolase</keyword>
<evidence type="ECO:0000313" key="4">
    <source>
        <dbReference type="EMBL" id="USR80051.1"/>
    </source>
</evidence>
<dbReference type="Gene3D" id="1.10.3210.10">
    <property type="entry name" value="Hypothetical protein af1432"/>
    <property type="match status" value="1"/>
</dbReference>
<dbReference type="NCBIfam" id="TIGR01353">
    <property type="entry name" value="dGTP_triPase"/>
    <property type="match status" value="1"/>
</dbReference>
<dbReference type="PANTHER" id="PTHR11373:SF32">
    <property type="entry name" value="DEOXYGUANOSINETRIPHOSPHATE TRIPHOSPHOHYDROLASE"/>
    <property type="match status" value="1"/>
</dbReference>
<dbReference type="SMART" id="SM00471">
    <property type="entry name" value="HDc"/>
    <property type="match status" value="1"/>
</dbReference>
<dbReference type="InterPro" id="IPR006674">
    <property type="entry name" value="HD_domain"/>
</dbReference>
<evidence type="ECO:0000259" key="3">
    <source>
        <dbReference type="PROSITE" id="PS51831"/>
    </source>
</evidence>
<dbReference type="Pfam" id="PF13286">
    <property type="entry name" value="HD_assoc"/>
    <property type="match status" value="1"/>
</dbReference>
<evidence type="ECO:0000256" key="2">
    <source>
        <dbReference type="HAMAP-Rule" id="MF_01212"/>
    </source>
</evidence>
<name>A0ABY5AJV0_9ACTO</name>
<dbReference type="InterPro" id="IPR026875">
    <property type="entry name" value="PHydrolase_assoc_dom"/>
</dbReference>
<dbReference type="Proteomes" id="UP001056109">
    <property type="component" value="Chromosome"/>
</dbReference>
<feature type="domain" description="HD" evidence="3">
    <location>
        <begin position="60"/>
        <end position="210"/>
    </location>
</feature>
<dbReference type="InterPro" id="IPR006261">
    <property type="entry name" value="dGTPase"/>
</dbReference>
<evidence type="ECO:0000256" key="1">
    <source>
        <dbReference type="ARBA" id="ARBA00022801"/>
    </source>
</evidence>
<dbReference type="RefSeq" id="WP_252673901.1">
    <property type="nucleotide sequence ID" value="NZ_CP099547.1"/>
</dbReference>
<dbReference type="InterPro" id="IPR003607">
    <property type="entry name" value="HD/PDEase_dom"/>
</dbReference>
<reference evidence="4" key="1">
    <citation type="submission" date="2022-06" db="EMBL/GenBank/DDBJ databases">
        <title>Complete Genome Sequence of Arcanobacterium pinnipediorum strain DSM 28752 isolated from a harbour seal.</title>
        <authorList>
            <person name="Borowiak M."/>
            <person name="Kreitlow A."/>
            <person name="Alssahen M."/>
            <person name="Malorny B."/>
            <person name="Laemmler C."/>
            <person name="Prenger-Berninghoff E."/>
            <person name="Siebert U."/>
            <person name="Ploetz M."/>
            <person name="Abdulmawjood A."/>
        </authorList>
    </citation>
    <scope>NUCLEOTIDE SEQUENCE</scope>
    <source>
        <strain evidence="4">DSM 28752</strain>
    </source>
</reference>
<dbReference type="NCBIfam" id="NF002829">
    <property type="entry name" value="PRK03007.1"/>
    <property type="match status" value="1"/>
</dbReference>
<dbReference type="InterPro" id="IPR006675">
    <property type="entry name" value="HDIG_dom"/>
</dbReference>
<dbReference type="NCBIfam" id="TIGR00277">
    <property type="entry name" value="HDIG"/>
    <property type="match status" value="1"/>
</dbReference>
<dbReference type="PANTHER" id="PTHR11373">
    <property type="entry name" value="DEOXYNUCLEOSIDE TRIPHOSPHATE TRIPHOSPHOHYDROLASE"/>
    <property type="match status" value="1"/>
</dbReference>
<dbReference type="InterPro" id="IPR023023">
    <property type="entry name" value="dNTPase_2"/>
</dbReference>
<evidence type="ECO:0000313" key="5">
    <source>
        <dbReference type="Proteomes" id="UP001056109"/>
    </source>
</evidence>